<dbReference type="Pfam" id="PF01915">
    <property type="entry name" value="Glyco_hydro_3_C"/>
    <property type="match status" value="1"/>
</dbReference>
<keyword evidence="2 4" id="KW-0378">Hydrolase</keyword>
<dbReference type="PANTHER" id="PTHR42715">
    <property type="entry name" value="BETA-GLUCOSIDASE"/>
    <property type="match status" value="1"/>
</dbReference>
<dbReference type="EC" id="3.2.1.-" evidence="4"/>
<dbReference type="Gene3D" id="2.60.40.10">
    <property type="entry name" value="Immunoglobulins"/>
    <property type="match status" value="1"/>
</dbReference>
<dbReference type="GO" id="GO:0004553">
    <property type="term" value="F:hydrolase activity, hydrolyzing O-glycosyl compounds"/>
    <property type="evidence" value="ECO:0007669"/>
    <property type="project" value="InterPro"/>
</dbReference>
<comment type="similarity">
    <text evidence="1">Belongs to the glycosyl hydrolase 3 family.</text>
</comment>
<dbReference type="SUPFAM" id="SSF52279">
    <property type="entry name" value="Beta-D-glucan exohydrolase, C-terminal domain"/>
    <property type="match status" value="1"/>
</dbReference>
<dbReference type="PRINTS" id="PR00133">
    <property type="entry name" value="GLHYDRLASE3"/>
</dbReference>
<dbReference type="InterPro" id="IPR036962">
    <property type="entry name" value="Glyco_hydro_3_N_sf"/>
</dbReference>
<accession>A0A161HZR3</accession>
<dbReference type="InterPro" id="IPR001764">
    <property type="entry name" value="Glyco_hydro_3_N"/>
</dbReference>
<evidence type="ECO:0000259" key="3">
    <source>
        <dbReference type="SMART" id="SM01217"/>
    </source>
</evidence>
<protein>
    <submittedName>
        <fullName evidence="4">Exo-alpha-(1-&gt;6)-L-arabinopyranosidase</fullName>
        <ecNumber evidence="4">3.2.1.-</ecNumber>
    </submittedName>
</protein>
<dbReference type="InterPro" id="IPR017853">
    <property type="entry name" value="GH"/>
</dbReference>
<keyword evidence="5" id="KW-1185">Reference proteome</keyword>
<dbReference type="Gene3D" id="3.40.50.1700">
    <property type="entry name" value="Glycoside hydrolase family 3 C-terminal domain"/>
    <property type="match status" value="1"/>
</dbReference>
<evidence type="ECO:0000313" key="5">
    <source>
        <dbReference type="Proteomes" id="UP000076794"/>
    </source>
</evidence>
<evidence type="ECO:0000256" key="1">
    <source>
        <dbReference type="ARBA" id="ARBA00005336"/>
    </source>
</evidence>
<dbReference type="EMBL" id="CP014209">
    <property type="protein sequence ID" value="ANC30255.1"/>
    <property type="molecule type" value="Genomic_DNA"/>
</dbReference>
<dbReference type="Proteomes" id="UP000076794">
    <property type="component" value="Chromosome"/>
</dbReference>
<dbReference type="PATRIC" id="fig|1300344.3.peg.678"/>
<reference evidence="4 5" key="1">
    <citation type="submission" date="2016-01" db="EMBL/GenBank/DDBJ databases">
        <title>Complete genome sequence of a soil Actinobacterium, Isoptericola dokdonensis DS-3.</title>
        <authorList>
            <person name="Kwon S.-K."/>
            <person name="Kim J.F."/>
        </authorList>
    </citation>
    <scope>NUCLEOTIDE SEQUENCE [LARGE SCALE GENOMIC DNA]</scope>
    <source>
        <strain evidence="4 5">DS-3</strain>
    </source>
</reference>
<name>A0A161HZR3_9MICO</name>
<dbReference type="Pfam" id="PF14310">
    <property type="entry name" value="Fn3-like"/>
    <property type="match status" value="1"/>
</dbReference>
<keyword evidence="4" id="KW-0326">Glycosidase</keyword>
<dbReference type="InterPro" id="IPR002772">
    <property type="entry name" value="Glyco_hydro_3_C"/>
</dbReference>
<dbReference type="InterPro" id="IPR036881">
    <property type="entry name" value="Glyco_hydro_3_C_sf"/>
</dbReference>
<dbReference type="SMART" id="SM01217">
    <property type="entry name" value="Fn3_like"/>
    <property type="match status" value="1"/>
</dbReference>
<dbReference type="Gene3D" id="3.20.20.300">
    <property type="entry name" value="Glycoside hydrolase, family 3, N-terminal domain"/>
    <property type="match status" value="1"/>
</dbReference>
<organism evidence="4 5">
    <name type="scientific">Isoptericola dokdonensis DS-3</name>
    <dbReference type="NCBI Taxonomy" id="1300344"/>
    <lineage>
        <taxon>Bacteria</taxon>
        <taxon>Bacillati</taxon>
        <taxon>Actinomycetota</taxon>
        <taxon>Actinomycetes</taxon>
        <taxon>Micrococcales</taxon>
        <taxon>Promicromonosporaceae</taxon>
        <taxon>Isoptericola</taxon>
    </lineage>
</organism>
<evidence type="ECO:0000256" key="2">
    <source>
        <dbReference type="ARBA" id="ARBA00022801"/>
    </source>
</evidence>
<dbReference type="SUPFAM" id="SSF51445">
    <property type="entry name" value="(Trans)glycosidases"/>
    <property type="match status" value="1"/>
</dbReference>
<dbReference type="InterPro" id="IPR050288">
    <property type="entry name" value="Cellulose_deg_GH3"/>
</dbReference>
<dbReference type="STRING" id="1300344.I598_0675"/>
<dbReference type="PANTHER" id="PTHR42715:SF10">
    <property type="entry name" value="BETA-GLUCOSIDASE"/>
    <property type="match status" value="1"/>
</dbReference>
<gene>
    <name evidence="4" type="primary">apy</name>
    <name evidence="4" type="ORF">I598_0675</name>
</gene>
<dbReference type="GO" id="GO:0005975">
    <property type="term" value="P:carbohydrate metabolic process"/>
    <property type="evidence" value="ECO:0007669"/>
    <property type="project" value="InterPro"/>
</dbReference>
<dbReference type="AlphaFoldDB" id="A0A161HZR3"/>
<dbReference type="Pfam" id="PF00933">
    <property type="entry name" value="Glyco_hydro_3"/>
    <property type="match status" value="1"/>
</dbReference>
<sequence length="821" mass="88007">MSEGGAPRTVLGVNERSAGIGQVASEDQLAQGRVQLRSDDTWIPDGLGEVSRRAAAEGIVLLKNEGGVLPLAESAPIAVFGRVQVDWFAVGYGSGGDVRPPYSWNLLDALRADPAVQVDEALAARYEEWSAAHAVEAEPEWGTWPRSHPEMPLTEAEIAEVAARSGLAVVVVGRAAGEAREQALEPGSFYLTDDERTLLARVGAAFDRTVVVVDTGNVIDLAWTRDEALDAVVLAWQGGMESGRAVVDVLTGAVPAGGRLTSTIATRYEDYPTHENFGAEEYNEYVEDVYVGYRWFETFAPQTVLYPFGFGLSYTSLDVRDVAVAADGDTVTVTAEVANTGDHDGTEVVQVYVRAPHGLLGRPARHLAGFAKTGRLRPGATERVEVTFDLTDVAAYDDAGVTGHRSAYVLEAGAYEVLVGADVRAAHPVGAVEVPELRVVRTLREVAAPRPEHAFERVVARPGEDGRAVQGVEKVPTATVARRDRVLAGLPEPLERTGDVEIVLADVAAGRATLDAFVAQLDDDELEALTRGDFTMDSPLGEAGNAGALGGTIAALRAKGVAPLTTTDGPAGIRLAVHTALLPCGTALASTWNPDLVRELNALLGAEMAAKGSDVLLAPGMNIQRDPLCGRNFEYFSEDPLVTGVMAAATVDGIQGAGLAACPKHFAANNQETNREHNDSRVSERALREIYLRGFEICVTRAEPRTIMTSYNKVNGVWAHYHHDLVTTVLRDEWGYTGTVMTDWWMRPATDPDFPALTNDAYRVRAQVDVHMPGAWNRDDRHGDGSLLTSLHAADGITLGELQRTARNVLRLVLSSPRLAS</sequence>
<evidence type="ECO:0000313" key="4">
    <source>
        <dbReference type="EMBL" id="ANC30255.1"/>
    </source>
</evidence>
<dbReference type="InterPro" id="IPR026891">
    <property type="entry name" value="Fn3-like"/>
</dbReference>
<dbReference type="KEGG" id="ido:I598_0675"/>
<dbReference type="InterPro" id="IPR013783">
    <property type="entry name" value="Ig-like_fold"/>
</dbReference>
<proteinExistence type="inferred from homology"/>
<feature type="domain" description="Fibronectin type III-like" evidence="3">
    <location>
        <begin position="347"/>
        <end position="423"/>
    </location>
</feature>
<dbReference type="OrthoDB" id="3187421at2"/>